<reference evidence="4 7" key="1">
    <citation type="submission" date="2016-06" db="EMBL/GenBank/DDBJ databases">
        <authorList>
            <person name="Kjaerup R.B."/>
            <person name="Dalgaard T.S."/>
            <person name="Juul-Madsen H.R."/>
        </authorList>
    </citation>
    <scope>NUCLEOTIDE SEQUENCE [LARGE SCALE GENOMIC DNA]</scope>
    <source>
        <strain evidence="4 7">CECT 5115</strain>
    </source>
</reference>
<feature type="domain" description="DprA winged helix" evidence="3">
    <location>
        <begin position="342"/>
        <end position="396"/>
    </location>
</feature>
<evidence type="ECO:0000256" key="1">
    <source>
        <dbReference type="ARBA" id="ARBA00006525"/>
    </source>
</evidence>
<comment type="similarity">
    <text evidence="1">Belongs to the DprA/Smf family.</text>
</comment>
<dbReference type="AlphaFoldDB" id="A0A1C3JRP5"/>
<reference evidence="5 6" key="2">
    <citation type="submission" date="2016-06" db="EMBL/GenBank/DDBJ databases">
        <authorList>
            <person name="Rodrigo-Torres L."/>
            <person name="Arahal D.R."/>
        </authorList>
    </citation>
    <scope>NUCLEOTIDE SEQUENCE [LARGE SCALE GENOMIC DNA]</scope>
    <source>
        <strain evidence="5 6">CECT 5116</strain>
    </source>
</reference>
<protein>
    <submittedName>
        <fullName evidence="4">Uncharacterized protein</fullName>
    </submittedName>
</protein>
<sequence>MNIVHNGFTQRDWMALSFIPGVGPNRLAHLWTYLDAWGSEETDSGDLFEAPTTVHRNAAQSVDYHVLRALNWSENTARAAMLYLKTGKLPYDAEERFDFTERWLAQSNQSIVFRDDMNYPHLLQTIAVPPTFFYAQGNTQSWAKPCIGVVGARNASGYGKKIAEQWGLELSERGYCVCSGGAKGIDAHAHQGALNAQAETIVVMGTGLFNLYPRQNQKLFERVLDHAGVLISEYPLTTSPRPQLFPPRNRIISGMSHGVLVVEASEKSGSLISARYALEENREVFAVPGRVGDPQASGTNHLIRQGATLVRSVDDIVAEMPRELREQPSVPTLIDSDVVDASNLSSHAAGLLTVLSTERISFDFDALVRRTGLGAADLSQTLMELELSGMVVNTQGQYQFAP</sequence>
<dbReference type="InterPro" id="IPR036388">
    <property type="entry name" value="WH-like_DNA-bd_sf"/>
</dbReference>
<dbReference type="InterPro" id="IPR041614">
    <property type="entry name" value="DprA_WH"/>
</dbReference>
<gene>
    <name evidence="4" type="ORF">MGA5115_01911</name>
    <name evidence="5" type="ORF">MGA5116_00704</name>
</gene>
<dbReference type="GO" id="GO:0009294">
    <property type="term" value="P:DNA-mediated transformation"/>
    <property type="evidence" value="ECO:0007669"/>
    <property type="project" value="InterPro"/>
</dbReference>
<dbReference type="Gene3D" id="1.10.10.10">
    <property type="entry name" value="Winged helix-like DNA-binding domain superfamily/Winged helix DNA-binding domain"/>
    <property type="match status" value="1"/>
</dbReference>
<evidence type="ECO:0000313" key="5">
    <source>
        <dbReference type="EMBL" id="SBT20121.1"/>
    </source>
</evidence>
<evidence type="ECO:0000259" key="3">
    <source>
        <dbReference type="Pfam" id="PF17782"/>
    </source>
</evidence>
<evidence type="ECO:0000313" key="6">
    <source>
        <dbReference type="Proteomes" id="UP000092840"/>
    </source>
</evidence>
<dbReference type="Proteomes" id="UP000092871">
    <property type="component" value="Unassembled WGS sequence"/>
</dbReference>
<dbReference type="InterPro" id="IPR003488">
    <property type="entry name" value="DprA"/>
</dbReference>
<dbReference type="SUPFAM" id="SSF102405">
    <property type="entry name" value="MCP/YpsA-like"/>
    <property type="match status" value="1"/>
</dbReference>
<dbReference type="InterPro" id="IPR057666">
    <property type="entry name" value="DrpA_SLOG"/>
</dbReference>
<dbReference type="Pfam" id="PF02481">
    <property type="entry name" value="DNA_processg_A"/>
    <property type="match status" value="1"/>
</dbReference>
<dbReference type="EMBL" id="FLRA01000012">
    <property type="protein sequence ID" value="SBT17795.1"/>
    <property type="molecule type" value="Genomic_DNA"/>
</dbReference>
<evidence type="ECO:0000313" key="7">
    <source>
        <dbReference type="Proteomes" id="UP000092871"/>
    </source>
</evidence>
<dbReference type="PANTHER" id="PTHR43022">
    <property type="entry name" value="PROTEIN SMF"/>
    <property type="match status" value="1"/>
</dbReference>
<dbReference type="Proteomes" id="UP000092840">
    <property type="component" value="Unassembled WGS sequence"/>
</dbReference>
<proteinExistence type="inferred from homology"/>
<feature type="domain" description="Smf/DprA SLOG" evidence="2">
    <location>
        <begin position="111"/>
        <end position="320"/>
    </location>
</feature>
<dbReference type="Pfam" id="PF17782">
    <property type="entry name" value="WHD_DprA"/>
    <property type="match status" value="1"/>
</dbReference>
<dbReference type="EMBL" id="FLRB01000005">
    <property type="protein sequence ID" value="SBT20121.1"/>
    <property type="molecule type" value="Genomic_DNA"/>
</dbReference>
<dbReference type="PANTHER" id="PTHR43022:SF1">
    <property type="entry name" value="PROTEIN SMF"/>
    <property type="match status" value="1"/>
</dbReference>
<keyword evidence="6" id="KW-1185">Reference proteome</keyword>
<dbReference type="RefSeq" id="WP_067035434.1">
    <property type="nucleotide sequence ID" value="NZ_FLRA01000012.1"/>
</dbReference>
<evidence type="ECO:0000259" key="2">
    <source>
        <dbReference type="Pfam" id="PF02481"/>
    </source>
</evidence>
<organism evidence="4 7">
    <name type="scientific">Marinomonas gallaica</name>
    <dbReference type="NCBI Taxonomy" id="1806667"/>
    <lineage>
        <taxon>Bacteria</taxon>
        <taxon>Pseudomonadati</taxon>
        <taxon>Pseudomonadota</taxon>
        <taxon>Gammaproteobacteria</taxon>
        <taxon>Oceanospirillales</taxon>
        <taxon>Oceanospirillaceae</taxon>
        <taxon>Marinomonas</taxon>
    </lineage>
</organism>
<dbReference type="NCBIfam" id="TIGR00732">
    <property type="entry name" value="dprA"/>
    <property type="match status" value="1"/>
</dbReference>
<accession>A0A1C3JRP5</accession>
<evidence type="ECO:0000313" key="4">
    <source>
        <dbReference type="EMBL" id="SBT17795.1"/>
    </source>
</evidence>
<dbReference type="Gene3D" id="3.40.50.450">
    <property type="match status" value="1"/>
</dbReference>
<name>A0A1C3JRP5_9GAMM</name>